<sequence length="498" mass="55147">MNTRDQSDPHHLSTVLRTSLQQLGVRLPADPDADQRETWQTVVTALQAAHAIFAAALAADDIEVQVGDRALTLAAGSTKDFATAGNWLTACYLGMICRESSVLETLMNTQIKGNPEVGMLQSYLRRGRAAKRGSEDATLKALSWFLGGQPRLFAEALARALELHEEQRSANDDTTGGVALGPLAVACAAFDQGMPVGVESLHLPKSIVERRWRAEDSVAPPASGKRTWRIVDRHEADADVADREGDALTAQLNELIVQDPSQLHVIGPKALLETGYHLINDEHGSWFHTWDSLTLAMQAYHGIFEAATTRREEVLIRLRDDKVFIPATGATPHTNADTWLKAMYLSMICRDRERIDDLVRVPEELRRSSGTGHDEAVHEWISVLHGYWYGGYSMSERSLEAMPPDDDLLYPTVELFYRVSEDDQTGFTDSLARALQRHRKYWTQSEERSTDPEGFFALAPLALAARAQQSGWLSVTVRSPYLPLTLLDGGRIGEGGPR</sequence>
<name>A0A8J3ZJ07_9ACTN</name>
<reference evidence="1" key="1">
    <citation type="submission" date="2021-01" db="EMBL/GenBank/DDBJ databases">
        <title>Whole genome shotgun sequence of Virgisporangium aurantiacum NBRC 16421.</title>
        <authorList>
            <person name="Komaki H."/>
            <person name="Tamura T."/>
        </authorList>
    </citation>
    <scope>NUCLEOTIDE SEQUENCE</scope>
    <source>
        <strain evidence="1">NBRC 16421</strain>
    </source>
</reference>
<evidence type="ECO:0008006" key="3">
    <source>
        <dbReference type="Google" id="ProtNLM"/>
    </source>
</evidence>
<protein>
    <recommendedName>
        <fullName evidence="3">Immunity protein 49</fullName>
    </recommendedName>
</protein>
<keyword evidence="2" id="KW-1185">Reference proteome</keyword>
<accession>A0A8J3ZJ07</accession>
<comment type="caution">
    <text evidence="1">The sequence shown here is derived from an EMBL/GenBank/DDBJ whole genome shotgun (WGS) entry which is preliminary data.</text>
</comment>
<evidence type="ECO:0000313" key="2">
    <source>
        <dbReference type="Proteomes" id="UP000612585"/>
    </source>
</evidence>
<dbReference type="Proteomes" id="UP000612585">
    <property type="component" value="Unassembled WGS sequence"/>
</dbReference>
<dbReference type="Pfam" id="PF15575">
    <property type="entry name" value="Imm49"/>
    <property type="match status" value="3"/>
</dbReference>
<gene>
    <name evidence="1" type="ORF">Vau01_111790</name>
</gene>
<dbReference type="AlphaFoldDB" id="A0A8J3ZJ07"/>
<dbReference type="EMBL" id="BOPG01000100">
    <property type="protein sequence ID" value="GIJ63663.1"/>
    <property type="molecule type" value="Genomic_DNA"/>
</dbReference>
<dbReference type="InterPro" id="IPR029074">
    <property type="entry name" value="Imm49"/>
</dbReference>
<organism evidence="1 2">
    <name type="scientific">Virgisporangium aurantiacum</name>
    <dbReference type="NCBI Taxonomy" id="175570"/>
    <lineage>
        <taxon>Bacteria</taxon>
        <taxon>Bacillati</taxon>
        <taxon>Actinomycetota</taxon>
        <taxon>Actinomycetes</taxon>
        <taxon>Micromonosporales</taxon>
        <taxon>Micromonosporaceae</taxon>
        <taxon>Virgisporangium</taxon>
    </lineage>
</organism>
<dbReference type="RefSeq" id="WP_204010694.1">
    <property type="nucleotide sequence ID" value="NZ_BOPG01000100.1"/>
</dbReference>
<evidence type="ECO:0000313" key="1">
    <source>
        <dbReference type="EMBL" id="GIJ63663.1"/>
    </source>
</evidence>
<proteinExistence type="predicted"/>